<dbReference type="Pfam" id="PF01502">
    <property type="entry name" value="PRA-CH"/>
    <property type="match status" value="1"/>
</dbReference>
<dbReference type="Gene3D" id="1.10.287.1080">
    <property type="entry name" value="MazG-like"/>
    <property type="match status" value="1"/>
</dbReference>
<evidence type="ECO:0000256" key="13">
    <source>
        <dbReference type="ARBA" id="ARBA00023102"/>
    </source>
</evidence>
<dbReference type="InterPro" id="IPR002496">
    <property type="entry name" value="PRib_AMP_CycHydrolase_dom"/>
</dbReference>
<comment type="pathway">
    <text evidence="4 15">Amino-acid biosynthesis; L-histidine biosynthesis; L-histidine from 5-phospho-alpha-D-ribose 1-diphosphate: step 3/9.</text>
</comment>
<evidence type="ECO:0000256" key="11">
    <source>
        <dbReference type="ARBA" id="ARBA00022801"/>
    </source>
</evidence>
<keyword evidence="13 15" id="KW-0368">Histidine biosynthesis</keyword>
<dbReference type="InterPro" id="IPR023019">
    <property type="entry name" value="His_synth_HisIE"/>
</dbReference>
<evidence type="ECO:0000256" key="1">
    <source>
        <dbReference type="ARBA" id="ARBA00000024"/>
    </source>
</evidence>
<dbReference type="Pfam" id="PF01503">
    <property type="entry name" value="PRA-PH"/>
    <property type="match status" value="1"/>
</dbReference>
<feature type="region of interest" description="Phosphoribosyl-AMP cyclohydrolase" evidence="15">
    <location>
        <begin position="1"/>
        <end position="124"/>
    </location>
</feature>
<dbReference type="NCBIfam" id="NF000768">
    <property type="entry name" value="PRK00051.1"/>
    <property type="match status" value="1"/>
</dbReference>
<evidence type="ECO:0000256" key="5">
    <source>
        <dbReference type="ARBA" id="ARBA00005204"/>
    </source>
</evidence>
<dbReference type="SUPFAM" id="SSF101386">
    <property type="entry name" value="all-alpha NTP pyrophosphatases"/>
    <property type="match status" value="1"/>
</dbReference>
<dbReference type="FunFam" id="3.10.20.810:FF:000001">
    <property type="entry name" value="Histidine biosynthesis bifunctional protein HisIE"/>
    <property type="match status" value="1"/>
</dbReference>
<dbReference type="InterPro" id="IPR008179">
    <property type="entry name" value="HisE"/>
</dbReference>
<evidence type="ECO:0000259" key="17">
    <source>
        <dbReference type="Pfam" id="PF01502"/>
    </source>
</evidence>
<evidence type="ECO:0000256" key="9">
    <source>
        <dbReference type="ARBA" id="ARBA00022605"/>
    </source>
</evidence>
<dbReference type="PANTHER" id="PTHR42945">
    <property type="entry name" value="HISTIDINE BIOSYNTHESIS BIFUNCTIONAL PROTEIN"/>
    <property type="match status" value="1"/>
</dbReference>
<dbReference type="UniPathway" id="UPA00031">
    <property type="reaction ID" value="UER00007"/>
</dbReference>
<dbReference type="GO" id="GO:0005737">
    <property type="term" value="C:cytoplasm"/>
    <property type="evidence" value="ECO:0007669"/>
    <property type="project" value="UniProtKB-SubCell"/>
</dbReference>
<dbReference type="CDD" id="cd11534">
    <property type="entry name" value="NTP-PPase_HisIE_like"/>
    <property type="match status" value="1"/>
</dbReference>
<comment type="pathway">
    <text evidence="5 15">Amino-acid biosynthesis; L-histidine biosynthesis; L-histidine from 5-phospho-alpha-D-ribose 1-diphosphate: step 2/9.</text>
</comment>
<organism evidence="18">
    <name type="scientific">Sulfurovum sp. enrichment culture clone C5</name>
    <dbReference type="NCBI Taxonomy" id="497650"/>
    <lineage>
        <taxon>Bacteria</taxon>
        <taxon>Pseudomonadati</taxon>
        <taxon>Campylobacterota</taxon>
        <taxon>Epsilonproteobacteria</taxon>
        <taxon>Campylobacterales</taxon>
        <taxon>Sulfurovaceae</taxon>
        <taxon>Sulfurovum</taxon>
        <taxon>environmental samples</taxon>
    </lineage>
</organism>
<feature type="region of interest" description="Phosphoribosyl-ATP pyrophosphohydrolase" evidence="15">
    <location>
        <begin position="125"/>
        <end position="224"/>
    </location>
</feature>
<comment type="catalytic activity">
    <reaction evidence="1 15">
        <text>1-(5-phospho-beta-D-ribosyl)-5'-AMP + H2O = 1-(5-phospho-beta-D-ribosyl)-5-[(5-phospho-beta-D-ribosylamino)methylideneamino]imidazole-4-carboxamide</text>
        <dbReference type="Rhea" id="RHEA:20049"/>
        <dbReference type="ChEBI" id="CHEBI:15377"/>
        <dbReference type="ChEBI" id="CHEBI:58435"/>
        <dbReference type="ChEBI" id="CHEBI:59457"/>
        <dbReference type="EC" id="3.5.4.19"/>
    </reaction>
</comment>
<keyword evidence="12 15" id="KW-0067">ATP-binding</keyword>
<evidence type="ECO:0000256" key="6">
    <source>
        <dbReference type="ARBA" id="ARBA00007731"/>
    </source>
</evidence>
<comment type="subcellular location">
    <subcellularLocation>
        <location evidence="3 15">Cytoplasm</location>
    </subcellularLocation>
</comment>
<dbReference type="InterPro" id="IPR021130">
    <property type="entry name" value="PRib-ATP_PPHydrolase-like"/>
</dbReference>
<dbReference type="GO" id="GO:0004635">
    <property type="term" value="F:phosphoribosyl-AMP cyclohydrolase activity"/>
    <property type="evidence" value="ECO:0007669"/>
    <property type="project" value="UniProtKB-UniRule"/>
</dbReference>
<feature type="coiled-coil region" evidence="16">
    <location>
        <begin position="145"/>
        <end position="176"/>
    </location>
</feature>
<keyword evidence="16" id="KW-0175">Coiled coil</keyword>
<dbReference type="PANTHER" id="PTHR42945:SF1">
    <property type="entry name" value="HISTIDINE BIOSYNTHESIS BIFUNCTIONAL PROTEIN HIS7"/>
    <property type="match status" value="1"/>
</dbReference>
<comment type="catalytic activity">
    <reaction evidence="2 15">
        <text>1-(5-phospho-beta-D-ribosyl)-ATP + H2O = 1-(5-phospho-beta-D-ribosyl)-5'-AMP + diphosphate + H(+)</text>
        <dbReference type="Rhea" id="RHEA:22828"/>
        <dbReference type="ChEBI" id="CHEBI:15377"/>
        <dbReference type="ChEBI" id="CHEBI:15378"/>
        <dbReference type="ChEBI" id="CHEBI:33019"/>
        <dbReference type="ChEBI" id="CHEBI:59457"/>
        <dbReference type="ChEBI" id="CHEBI:73183"/>
        <dbReference type="EC" id="3.6.1.31"/>
    </reaction>
</comment>
<name>A0A0S4XLE4_9BACT</name>
<comment type="similarity">
    <text evidence="6 15">In the C-terminal section; belongs to the PRA-PH family.</text>
</comment>
<accession>A0A0S4XLE4</accession>
<evidence type="ECO:0000256" key="14">
    <source>
        <dbReference type="ARBA" id="ARBA00023268"/>
    </source>
</evidence>
<dbReference type="GO" id="GO:0000105">
    <property type="term" value="P:L-histidine biosynthetic process"/>
    <property type="evidence" value="ECO:0007669"/>
    <property type="project" value="UniProtKB-UniRule"/>
</dbReference>
<keyword evidence="8 15" id="KW-0963">Cytoplasm</keyword>
<dbReference type="InterPro" id="IPR038019">
    <property type="entry name" value="PRib_AMP_CycHydrolase_sf"/>
</dbReference>
<reference evidence="18" key="1">
    <citation type="submission" date="2015-11" db="EMBL/GenBank/DDBJ databases">
        <authorList>
            <person name="Zhang Y."/>
            <person name="Guo Z."/>
        </authorList>
    </citation>
    <scope>NUCLEOTIDE SEQUENCE</scope>
    <source>
        <strain evidence="18">BN30871</strain>
    </source>
</reference>
<keyword evidence="14 15" id="KW-0511">Multifunctional enzyme</keyword>
<dbReference type="GO" id="GO:0004636">
    <property type="term" value="F:phosphoribosyl-ATP diphosphatase activity"/>
    <property type="evidence" value="ECO:0007669"/>
    <property type="project" value="UniProtKB-UniRule"/>
</dbReference>
<evidence type="ECO:0000256" key="3">
    <source>
        <dbReference type="ARBA" id="ARBA00004496"/>
    </source>
</evidence>
<evidence type="ECO:0000256" key="8">
    <source>
        <dbReference type="ARBA" id="ARBA00022490"/>
    </source>
</evidence>
<feature type="domain" description="Phosphoribosyl-AMP cyclohydrolase" evidence="17">
    <location>
        <begin position="29"/>
        <end position="102"/>
    </location>
</feature>
<dbReference type="NCBIfam" id="TIGR03188">
    <property type="entry name" value="histidine_hisI"/>
    <property type="match status" value="1"/>
</dbReference>
<dbReference type="HAMAP" id="MF_01019">
    <property type="entry name" value="HisIE"/>
    <property type="match status" value="1"/>
</dbReference>
<dbReference type="AlphaFoldDB" id="A0A0S4XLE4"/>
<keyword evidence="9 15" id="KW-0028">Amino-acid biosynthesis</keyword>
<dbReference type="SUPFAM" id="SSF141734">
    <property type="entry name" value="HisI-like"/>
    <property type="match status" value="1"/>
</dbReference>
<dbReference type="HAMAP" id="MF_01021">
    <property type="entry name" value="HisI"/>
    <property type="match status" value="1"/>
</dbReference>
<keyword evidence="10 15" id="KW-0547">Nucleotide-binding</keyword>
<evidence type="ECO:0000256" key="12">
    <source>
        <dbReference type="ARBA" id="ARBA00022840"/>
    </source>
</evidence>
<dbReference type="EC" id="3.6.1.31" evidence="15"/>
<dbReference type="EMBL" id="FAXN01000017">
    <property type="protein sequence ID" value="CUV65131.1"/>
    <property type="molecule type" value="Genomic_DNA"/>
</dbReference>
<proteinExistence type="inferred from homology"/>
<protein>
    <recommendedName>
        <fullName evidence="15">Histidine biosynthesis bifunctional protein HisIE</fullName>
    </recommendedName>
    <domain>
        <recommendedName>
            <fullName evidence="15">Phosphoribosyl-AMP cyclohydrolase</fullName>
            <shortName evidence="15">PRA-CH</shortName>
            <ecNumber evidence="15">3.5.4.19</ecNumber>
        </recommendedName>
    </domain>
    <domain>
        <recommendedName>
            <fullName evidence="15">Phosphoribosyl-ATP pyrophosphatase</fullName>
            <shortName evidence="15">PRA-PH</shortName>
            <ecNumber evidence="15">3.6.1.31</ecNumber>
        </recommendedName>
    </domain>
</protein>
<evidence type="ECO:0000256" key="2">
    <source>
        <dbReference type="ARBA" id="ARBA00001460"/>
    </source>
</evidence>
<evidence type="ECO:0000256" key="15">
    <source>
        <dbReference type="HAMAP-Rule" id="MF_01019"/>
    </source>
</evidence>
<evidence type="ECO:0000256" key="4">
    <source>
        <dbReference type="ARBA" id="ARBA00005169"/>
    </source>
</evidence>
<evidence type="ECO:0000256" key="10">
    <source>
        <dbReference type="ARBA" id="ARBA00022741"/>
    </source>
</evidence>
<gene>
    <name evidence="15 18" type="primary">hisI</name>
    <name evidence="15" type="synonym">hisIE</name>
    <name evidence="18" type="ORF">BN3087_190003</name>
</gene>
<dbReference type="EC" id="3.5.4.19" evidence="15"/>
<sequence>MSEILKLDWQKIPLLPVVVQDSNTNEVLMLAYMDEEAYNLTKNSGYAHYFSRSRQRIWKKGESSNHTQEIVDILLDCDSDTLLLKVKQNGVACHTGRKSCFFTSLKDEKIVLEQEVNIEAIYGVVDTLYHTILERKSSNDKNSWTKKLLDNKELLKSKINEEANELAKAIEDEGDEQVIYEAADLLYHSLVGLASRDISPDRVKQELSRRFGTSGIEEKNSRKK</sequence>
<dbReference type="Gene3D" id="3.10.20.810">
    <property type="entry name" value="Phosphoribosyl-AMP cyclohydrolase"/>
    <property type="match status" value="1"/>
</dbReference>
<keyword evidence="11 15" id="KW-0378">Hydrolase</keyword>
<dbReference type="InterPro" id="IPR026660">
    <property type="entry name" value="PRA-CH"/>
</dbReference>
<comment type="similarity">
    <text evidence="7 15">In the N-terminal section; belongs to the PRA-CH family.</text>
</comment>
<evidence type="ECO:0000313" key="18">
    <source>
        <dbReference type="EMBL" id="CUV65131.1"/>
    </source>
</evidence>
<evidence type="ECO:0000256" key="16">
    <source>
        <dbReference type="SAM" id="Coils"/>
    </source>
</evidence>
<dbReference type="GO" id="GO:0005524">
    <property type="term" value="F:ATP binding"/>
    <property type="evidence" value="ECO:0007669"/>
    <property type="project" value="UniProtKB-KW"/>
</dbReference>
<evidence type="ECO:0000256" key="7">
    <source>
        <dbReference type="ARBA" id="ARBA00008299"/>
    </source>
</evidence>
<dbReference type="NCBIfam" id="NF002747">
    <property type="entry name" value="PRK02759.1"/>
    <property type="match status" value="1"/>
</dbReference>